<dbReference type="STRING" id="1502745.SAMN02799620_02490"/>
<evidence type="ECO:0000313" key="3">
    <source>
        <dbReference type="EMBL" id="SCX17447.1"/>
    </source>
</evidence>
<name>A0A1G4W776_9MYCO</name>
<evidence type="ECO:0000259" key="2">
    <source>
        <dbReference type="Pfam" id="PF10335"/>
    </source>
</evidence>
<dbReference type="Pfam" id="PF10335">
    <property type="entry name" value="DUF294_C"/>
    <property type="match status" value="1"/>
</dbReference>
<feature type="domain" description="Protein-PII uridylyltransferase N-terminal" evidence="1">
    <location>
        <begin position="46"/>
        <end position="173"/>
    </location>
</feature>
<organism evidence="3 4">
    <name type="scientific">Mycolicibacterium fluoranthenivorans</name>
    <dbReference type="NCBI Taxonomy" id="258505"/>
    <lineage>
        <taxon>Bacteria</taxon>
        <taxon>Bacillati</taxon>
        <taxon>Actinomycetota</taxon>
        <taxon>Actinomycetes</taxon>
        <taxon>Mycobacteriales</taxon>
        <taxon>Mycobacteriaceae</taxon>
        <taxon>Mycolicibacterium</taxon>
    </lineage>
</organism>
<dbReference type="Proteomes" id="UP000199707">
    <property type="component" value="Unassembled WGS sequence"/>
</dbReference>
<accession>A0A1G4W776</accession>
<dbReference type="EMBL" id="FMUB01000004">
    <property type="protein sequence ID" value="SCX17447.1"/>
    <property type="molecule type" value="Genomic_DNA"/>
</dbReference>
<dbReference type="Pfam" id="PF03445">
    <property type="entry name" value="DUF294"/>
    <property type="match status" value="1"/>
</dbReference>
<protein>
    <submittedName>
        <fullName evidence="3">CBS domain-containing protein</fullName>
    </submittedName>
</protein>
<evidence type="ECO:0000313" key="4">
    <source>
        <dbReference type="Proteomes" id="UP000199707"/>
    </source>
</evidence>
<evidence type="ECO:0000259" key="1">
    <source>
        <dbReference type="Pfam" id="PF03445"/>
    </source>
</evidence>
<sequence>MTIESVPPESPDTPSGHGIAAALGVIDAAGDEAALRAGIGQARQAVTAELAAHTPAPALAAGWSEVLRGGVAAAVRLTAIDGAADWSWFVSGSVARGEAAPGSDVETMVALSDAVSDERKVALMARAAEVHALLERCGIQGDGNGVLASRPRFCRRMASWTEGIERWAADPREDRGVVMTGLMADAAAVGLADAAVAGLADAAVAGLADAAVAGRHPGIAEDVLRAHTVEAARRHYAARQAMLDDATTLRAGFPSRLRIFSRHADTVDMKAAMVDPVVKIARWAGLSAGSVAVSTLGRLDAAGAANILDAEDVSTLHECFLWLTRFRWRLRAGPWLQGRPVSDVVTLADIAPHERAVLRGVHREVAGISRKLTFLASTSAFR</sequence>
<gene>
    <name evidence="3" type="ORF">SAMN02799620_02490</name>
</gene>
<dbReference type="InterPro" id="IPR018821">
    <property type="entry name" value="DUF294_put_nucleoTrafse_sb-bd"/>
</dbReference>
<dbReference type="AlphaFoldDB" id="A0A1G4W776"/>
<reference evidence="4" key="1">
    <citation type="submission" date="2016-10" db="EMBL/GenBank/DDBJ databases">
        <authorList>
            <person name="Varghese N."/>
            <person name="Submissions S."/>
        </authorList>
    </citation>
    <scope>NUCLEOTIDE SEQUENCE [LARGE SCALE GENOMIC DNA]</scope>
    <source>
        <strain evidence="4">UNC267MFSha1.1M11</strain>
    </source>
</reference>
<dbReference type="InterPro" id="IPR005105">
    <property type="entry name" value="GlnD_Uridyltrans_N"/>
</dbReference>
<dbReference type="GO" id="GO:0008773">
    <property type="term" value="F:[protein-PII] uridylyltransferase activity"/>
    <property type="evidence" value="ECO:0007669"/>
    <property type="project" value="InterPro"/>
</dbReference>
<proteinExistence type="predicted"/>
<feature type="domain" description="DUF294" evidence="2">
    <location>
        <begin position="249"/>
        <end position="372"/>
    </location>
</feature>